<dbReference type="InterPro" id="IPR014015">
    <property type="entry name" value="Helicase_SF3_DNA-vir"/>
</dbReference>
<dbReference type="InterPro" id="IPR045455">
    <property type="entry name" value="NrS-1_pol-like_helicase"/>
</dbReference>
<proteinExistence type="predicted"/>
<feature type="region of interest" description="Disordered" evidence="4">
    <location>
        <begin position="672"/>
        <end position="711"/>
    </location>
</feature>
<keyword evidence="2" id="KW-0378">Hydrolase</keyword>
<accession>A0ABP9W8Y0</accession>
<feature type="compositionally biased region" description="Low complexity" evidence="4">
    <location>
        <begin position="675"/>
        <end position="691"/>
    </location>
</feature>
<feature type="region of interest" description="Disordered" evidence="4">
    <location>
        <begin position="22"/>
        <end position="47"/>
    </location>
</feature>
<dbReference type="Gene3D" id="3.40.50.300">
    <property type="entry name" value="P-loop containing nucleotide triphosphate hydrolases"/>
    <property type="match status" value="1"/>
</dbReference>
<evidence type="ECO:0000313" key="7">
    <source>
        <dbReference type="Proteomes" id="UP001401887"/>
    </source>
</evidence>
<organism evidence="6 7">
    <name type="scientific">Deinococcus carri</name>
    <dbReference type="NCBI Taxonomy" id="1211323"/>
    <lineage>
        <taxon>Bacteria</taxon>
        <taxon>Thermotogati</taxon>
        <taxon>Deinococcota</taxon>
        <taxon>Deinococci</taxon>
        <taxon>Deinococcales</taxon>
        <taxon>Deinococcaceae</taxon>
        <taxon>Deinococcus</taxon>
    </lineage>
</organism>
<dbReference type="SMART" id="SM00885">
    <property type="entry name" value="D5_N"/>
    <property type="match status" value="1"/>
</dbReference>
<feature type="domain" description="SF3 helicase" evidence="5">
    <location>
        <begin position="385"/>
        <end position="540"/>
    </location>
</feature>
<keyword evidence="1" id="KW-0547">Nucleotide-binding</keyword>
<gene>
    <name evidence="6" type="ORF">Dcar01_02552</name>
</gene>
<dbReference type="PROSITE" id="PS51206">
    <property type="entry name" value="SF3_HELICASE_1"/>
    <property type="match status" value="1"/>
</dbReference>
<dbReference type="InterPro" id="IPR006500">
    <property type="entry name" value="Helicase_put_C_phage/plasmid"/>
</dbReference>
<dbReference type="PANTHER" id="PTHR35372">
    <property type="entry name" value="ATP BINDING PROTEIN-RELATED"/>
    <property type="match status" value="1"/>
</dbReference>
<sequence length="727" mass="78770">MSGFPGLREALAVAEAEALKREQDAARRRAEADQLRAQLSSDTASDQAEARRKWAQVALLGCTADVLSAGEGSRNNTLNGAAYRLGRIAAAGLLEESEARVSLADAAERVGLGRHEVERTIESGMSAGKLEPIDPADIGSFASLKKHKPRVLTVGIEVGTLPDPADIPAAEHWVAEDRAEYSDRQVLGLLELERWPVTAPDTDTAHAHRLAELAAGDLCYTGKLGGWLAYNGRQWLTGAGRKGDGEGDLLAQKLAQQLSGTMKPEVARLFALGGLLAPIEARKIDAEAMERAAWRHIRASKAAEGRGKQKAILEAARPLLMVAHARFEPRPWVLGFQNGVWERGQWREHRREDYMLTLAPVEYHPDADRGAWLEVLERMTGGDADLARSLQDVTGYVLSGTSTLRLLPWLYGPKGTGKSTYAELLGTVLGDMAASLDTKLFTTDSARERLGAAIWGKRAVFCAEAGNAKLDAELLKTLSGSDRLPVRFLFSEPFTAAPRHVLLMVANDAPRVEAYDDALKDRVLALPFLHPLAAPGLPPLLRGARIEAERQDPTSRLVLGFTAWGMEGLTRVYEAGGVYRSEAAARATARFWAEVDPLREFWLEVGREAFAVDGIKAGDLRTRYQVWADQVGVRPYAMKKWGQACAAVGLENIKKTAGTRYWTLKHPELFPTDDGAPSAGSGESGAVEAFSKSFHEENPKKNPSLEELGNGSSCATLATLAPASGEL</sequence>
<keyword evidence="3" id="KW-0067">ATP-binding</keyword>
<dbReference type="InterPro" id="IPR014818">
    <property type="entry name" value="Phage/plasmid_primase_P4_C"/>
</dbReference>
<keyword evidence="7" id="KW-1185">Reference proteome</keyword>
<dbReference type="Pfam" id="PF19263">
    <property type="entry name" value="DUF5906"/>
    <property type="match status" value="1"/>
</dbReference>
<feature type="compositionally biased region" description="Basic and acidic residues" evidence="4">
    <location>
        <begin position="22"/>
        <end position="34"/>
    </location>
</feature>
<dbReference type="InterPro" id="IPR027417">
    <property type="entry name" value="P-loop_NTPase"/>
</dbReference>
<dbReference type="RefSeq" id="WP_345465742.1">
    <property type="nucleotide sequence ID" value="NZ_BAABRP010000010.1"/>
</dbReference>
<evidence type="ECO:0000259" key="5">
    <source>
        <dbReference type="PROSITE" id="PS51206"/>
    </source>
</evidence>
<dbReference type="InterPro" id="IPR051620">
    <property type="entry name" value="ORF904-like_C"/>
</dbReference>
<evidence type="ECO:0000256" key="1">
    <source>
        <dbReference type="ARBA" id="ARBA00022741"/>
    </source>
</evidence>
<protein>
    <recommendedName>
        <fullName evidence="5">SF3 helicase domain-containing protein</fullName>
    </recommendedName>
</protein>
<dbReference type="SUPFAM" id="SSF52540">
    <property type="entry name" value="P-loop containing nucleoside triphosphate hydrolases"/>
    <property type="match status" value="1"/>
</dbReference>
<evidence type="ECO:0000313" key="6">
    <source>
        <dbReference type="EMBL" id="GAA5513804.1"/>
    </source>
</evidence>
<dbReference type="Proteomes" id="UP001401887">
    <property type="component" value="Unassembled WGS sequence"/>
</dbReference>
<feature type="compositionally biased region" description="Basic and acidic residues" evidence="4">
    <location>
        <begin position="693"/>
        <end position="704"/>
    </location>
</feature>
<reference evidence="6 7" key="1">
    <citation type="submission" date="2024-02" db="EMBL/GenBank/DDBJ databases">
        <title>Deinococcus carri NBRC 110142.</title>
        <authorList>
            <person name="Ichikawa N."/>
            <person name="Katano-Makiyama Y."/>
            <person name="Hidaka K."/>
        </authorList>
    </citation>
    <scope>NUCLEOTIDE SEQUENCE [LARGE SCALE GENOMIC DNA]</scope>
    <source>
        <strain evidence="6 7">NBRC 110142</strain>
    </source>
</reference>
<evidence type="ECO:0000256" key="4">
    <source>
        <dbReference type="SAM" id="MobiDB-lite"/>
    </source>
</evidence>
<dbReference type="Pfam" id="PF08706">
    <property type="entry name" value="D5_N"/>
    <property type="match status" value="1"/>
</dbReference>
<dbReference type="PANTHER" id="PTHR35372:SF2">
    <property type="entry name" value="SF3 HELICASE DOMAIN-CONTAINING PROTEIN"/>
    <property type="match status" value="1"/>
</dbReference>
<evidence type="ECO:0000256" key="2">
    <source>
        <dbReference type="ARBA" id="ARBA00022801"/>
    </source>
</evidence>
<name>A0ABP9W8Y0_9DEIO</name>
<evidence type="ECO:0000256" key="3">
    <source>
        <dbReference type="ARBA" id="ARBA00022840"/>
    </source>
</evidence>
<dbReference type="NCBIfam" id="TIGR01613">
    <property type="entry name" value="primase_Cterm"/>
    <property type="match status" value="1"/>
</dbReference>
<dbReference type="EMBL" id="BAABRP010000010">
    <property type="protein sequence ID" value="GAA5513804.1"/>
    <property type="molecule type" value="Genomic_DNA"/>
</dbReference>
<comment type="caution">
    <text evidence="6">The sequence shown here is derived from an EMBL/GenBank/DDBJ whole genome shotgun (WGS) entry which is preliminary data.</text>
</comment>